<reference evidence="2 3" key="1">
    <citation type="journal article" date="2021" name="Hortic Res">
        <title>The domestication of Cucurbita argyrosperma as revealed by the genome of its wild relative.</title>
        <authorList>
            <person name="Barrera-Redondo J."/>
            <person name="Sanchez-de la Vega G."/>
            <person name="Aguirre-Liguori J.A."/>
            <person name="Castellanos-Morales G."/>
            <person name="Gutierrez-Guerrero Y.T."/>
            <person name="Aguirre-Dugua X."/>
            <person name="Aguirre-Planter E."/>
            <person name="Tenaillon M.I."/>
            <person name="Lira-Saade R."/>
            <person name="Eguiarte L.E."/>
        </authorList>
    </citation>
    <scope>NUCLEOTIDE SEQUENCE [LARGE SCALE GENOMIC DNA]</scope>
    <source>
        <strain evidence="2">JBR-2021</strain>
    </source>
</reference>
<evidence type="ECO:0000256" key="1">
    <source>
        <dbReference type="SAM" id="MobiDB-lite"/>
    </source>
</evidence>
<gene>
    <name evidence="2" type="ORF">SDJN03_17107</name>
</gene>
<organism evidence="2 3">
    <name type="scientific">Cucurbita argyrosperma subsp. sororia</name>
    <dbReference type="NCBI Taxonomy" id="37648"/>
    <lineage>
        <taxon>Eukaryota</taxon>
        <taxon>Viridiplantae</taxon>
        <taxon>Streptophyta</taxon>
        <taxon>Embryophyta</taxon>
        <taxon>Tracheophyta</taxon>
        <taxon>Spermatophyta</taxon>
        <taxon>Magnoliopsida</taxon>
        <taxon>eudicotyledons</taxon>
        <taxon>Gunneridae</taxon>
        <taxon>Pentapetalae</taxon>
        <taxon>rosids</taxon>
        <taxon>fabids</taxon>
        <taxon>Cucurbitales</taxon>
        <taxon>Cucurbitaceae</taxon>
        <taxon>Cucurbiteae</taxon>
        <taxon>Cucurbita</taxon>
    </lineage>
</organism>
<dbReference type="EMBL" id="JAGKQH010000011">
    <property type="protein sequence ID" value="KAG6588542.1"/>
    <property type="molecule type" value="Genomic_DNA"/>
</dbReference>
<accession>A0AAV6MVY6</accession>
<protein>
    <submittedName>
        <fullName evidence="2">Uncharacterized protein</fullName>
    </submittedName>
</protein>
<evidence type="ECO:0000313" key="3">
    <source>
        <dbReference type="Proteomes" id="UP000685013"/>
    </source>
</evidence>
<name>A0AAV6MVY6_9ROSI</name>
<feature type="region of interest" description="Disordered" evidence="1">
    <location>
        <begin position="1"/>
        <end position="48"/>
    </location>
</feature>
<dbReference type="Proteomes" id="UP000685013">
    <property type="component" value="Chromosome 11"/>
</dbReference>
<evidence type="ECO:0000313" key="2">
    <source>
        <dbReference type="EMBL" id="KAG6588542.1"/>
    </source>
</evidence>
<proteinExistence type="predicted"/>
<keyword evidence="3" id="KW-1185">Reference proteome</keyword>
<feature type="non-terminal residue" evidence="2">
    <location>
        <position position="1"/>
    </location>
</feature>
<dbReference type="AlphaFoldDB" id="A0AAV6MVY6"/>
<comment type="caution">
    <text evidence="2">The sequence shown here is derived from an EMBL/GenBank/DDBJ whole genome shotgun (WGS) entry which is preliminary data.</text>
</comment>
<sequence>MSESPLSLKGRPEASLSLPNSGRKSCEDDAKGLAAQNRRVPWTSDQGDYLSMNMNSGMGKAGMGSPIKEEPTPWHWTREDQEAFEDLESQGGIMADPVLAFQDHAKLVETGISINNQDWHLSQASAFIYLSFLIGQSESEIESGGISYRRIRLRQLFGSEQSRDVLGCKFNGCRGERGAAFEVFRQ</sequence>